<keyword evidence="8" id="KW-0175">Coiled coil</keyword>
<evidence type="ECO:0000256" key="9">
    <source>
        <dbReference type="SAM" id="MobiDB-lite"/>
    </source>
</evidence>
<dbReference type="GO" id="GO:0009734">
    <property type="term" value="P:auxin-activated signaling pathway"/>
    <property type="evidence" value="ECO:0007669"/>
    <property type="project" value="UniProtKB-KW"/>
</dbReference>
<feature type="compositionally biased region" description="Basic and acidic residues" evidence="9">
    <location>
        <begin position="49"/>
        <end position="66"/>
    </location>
</feature>
<comment type="function">
    <text evidence="1">Involved in auxin transport. Regulator of the auxin signaling pathway.</text>
</comment>
<keyword evidence="11" id="KW-1185">Reference proteome</keyword>
<dbReference type="Proteomes" id="UP001370490">
    <property type="component" value="Unassembled WGS sequence"/>
</dbReference>
<feature type="compositionally biased region" description="Low complexity" evidence="9">
    <location>
        <begin position="109"/>
        <end position="126"/>
    </location>
</feature>
<dbReference type="PANTHER" id="PTHR33541:SF28">
    <property type="entry name" value="PROTEIN BIG GRAIN 1-LIKE A"/>
    <property type="match status" value="1"/>
</dbReference>
<keyword evidence="7" id="KW-0927">Auxin signaling pathway</keyword>
<name>A0AAN8UM04_9MAGN</name>
<proteinExistence type="inferred from homology"/>
<organism evidence="10 11">
    <name type="scientific">Dillenia turbinata</name>
    <dbReference type="NCBI Taxonomy" id="194707"/>
    <lineage>
        <taxon>Eukaryota</taxon>
        <taxon>Viridiplantae</taxon>
        <taxon>Streptophyta</taxon>
        <taxon>Embryophyta</taxon>
        <taxon>Tracheophyta</taxon>
        <taxon>Spermatophyta</taxon>
        <taxon>Magnoliopsida</taxon>
        <taxon>eudicotyledons</taxon>
        <taxon>Gunneridae</taxon>
        <taxon>Pentapetalae</taxon>
        <taxon>Dilleniales</taxon>
        <taxon>Dilleniaceae</taxon>
        <taxon>Dillenia</taxon>
    </lineage>
</organism>
<evidence type="ECO:0000256" key="4">
    <source>
        <dbReference type="ARBA" id="ARBA00022448"/>
    </source>
</evidence>
<gene>
    <name evidence="10" type="ORF">RJ641_022448</name>
</gene>
<evidence type="ECO:0000313" key="10">
    <source>
        <dbReference type="EMBL" id="KAK6912847.1"/>
    </source>
</evidence>
<comment type="similarity">
    <text evidence="3">Belongs to the BIG GRAIN 1 (BG1) plant protein family.</text>
</comment>
<dbReference type="AlphaFoldDB" id="A0AAN8UM04"/>
<accession>A0AAN8UM04</accession>
<evidence type="ECO:0000256" key="6">
    <source>
        <dbReference type="ARBA" id="ARBA00023136"/>
    </source>
</evidence>
<dbReference type="GO" id="GO:0005886">
    <property type="term" value="C:plasma membrane"/>
    <property type="evidence" value="ECO:0007669"/>
    <property type="project" value="UniProtKB-SubCell"/>
</dbReference>
<sequence>MYRYEWEKSLREDKLRRDSEKRKPSFSSTLLDKIYRSIDENDDVVLGEEPNKEMRNKHTKTTCDSEKQARLLDKWMMMDKKLAANDNVTAPPRRRQSLPQQSNNDDHLFFSSGSSSSDSSFGGFSSSETESVHTARTWKSRSSCFAYSQKPKPIRTSARSEEREIKMLNDCHHHCTNGNNNFSVTSQQNVTNSKSRALKLYDNLKKVKQPISPGNRITSFLNNLFANSKKSNKILTTTSIGHCEDLHLTNTRNGRKSKTSSNASFSACLSATSDSRSCLSKASHRHDKLNDGTVKRTVRFYPVSVIIDEDSRPCGHKCLYEEGESNLKPPKRHGRSPTRMREELKACLMEETRRVEEAARELLRGYQQQNLKKKNYVNIFKEDDDDDELSDSSSDLFELDHLGVNGKDSSVACALPIPTKLIPPEMKLMLGVVSDKLVDMLYLAESFCCKPNQTLEISVVPLCNSLRLHCGLDLVTLDRSRRKFRTVGEVVAKFAVNDEMNIVCGGLEVELEVELESELELELELEFE</sequence>
<evidence type="ECO:0000256" key="5">
    <source>
        <dbReference type="ARBA" id="ARBA00022475"/>
    </source>
</evidence>
<feature type="region of interest" description="Disordered" evidence="9">
    <location>
        <begin position="47"/>
        <end position="66"/>
    </location>
</feature>
<evidence type="ECO:0000256" key="8">
    <source>
        <dbReference type="SAM" id="Coils"/>
    </source>
</evidence>
<feature type="coiled-coil region" evidence="8">
    <location>
        <begin position="341"/>
        <end position="369"/>
    </location>
</feature>
<keyword evidence="6" id="KW-0472">Membrane</keyword>
<evidence type="ECO:0000256" key="3">
    <source>
        <dbReference type="ARBA" id="ARBA00010067"/>
    </source>
</evidence>
<comment type="caution">
    <text evidence="10">The sequence shown here is derived from an EMBL/GenBank/DDBJ whole genome shotgun (WGS) entry which is preliminary data.</text>
</comment>
<evidence type="ECO:0000256" key="2">
    <source>
        <dbReference type="ARBA" id="ARBA00004236"/>
    </source>
</evidence>
<dbReference type="PANTHER" id="PTHR33541">
    <property type="entry name" value="PROTEIN BIG GRAIN 1-LIKE A-RELATED"/>
    <property type="match status" value="1"/>
</dbReference>
<dbReference type="EMBL" id="JBAMMX010000027">
    <property type="protein sequence ID" value="KAK6912847.1"/>
    <property type="molecule type" value="Genomic_DNA"/>
</dbReference>
<evidence type="ECO:0000313" key="11">
    <source>
        <dbReference type="Proteomes" id="UP001370490"/>
    </source>
</evidence>
<feature type="region of interest" description="Disordered" evidence="9">
    <location>
        <begin position="85"/>
        <end position="126"/>
    </location>
</feature>
<dbReference type="InterPro" id="IPR039621">
    <property type="entry name" value="BG1-like"/>
</dbReference>
<reference evidence="10 11" key="1">
    <citation type="submission" date="2023-12" db="EMBL/GenBank/DDBJ databases">
        <title>A high-quality genome assembly for Dillenia turbinata (Dilleniales).</title>
        <authorList>
            <person name="Chanderbali A."/>
        </authorList>
    </citation>
    <scope>NUCLEOTIDE SEQUENCE [LARGE SCALE GENOMIC DNA]</scope>
    <source>
        <strain evidence="10">LSX21</strain>
        <tissue evidence="10">Leaf</tissue>
    </source>
</reference>
<keyword evidence="4" id="KW-0813">Transport</keyword>
<evidence type="ECO:0000256" key="1">
    <source>
        <dbReference type="ARBA" id="ARBA00002281"/>
    </source>
</evidence>
<protein>
    <submittedName>
        <fullName evidence="10">Uncharacterized protein</fullName>
    </submittedName>
</protein>
<comment type="subcellular location">
    <subcellularLocation>
        <location evidence="2">Cell membrane</location>
    </subcellularLocation>
</comment>
<evidence type="ECO:0000256" key="7">
    <source>
        <dbReference type="ARBA" id="ARBA00023294"/>
    </source>
</evidence>
<keyword evidence="5" id="KW-1003">Cell membrane</keyword>